<evidence type="ECO:0000313" key="7">
    <source>
        <dbReference type="Proteomes" id="UP000475117"/>
    </source>
</evidence>
<dbReference type="Proteomes" id="UP000475117">
    <property type="component" value="Chromosome"/>
</dbReference>
<dbReference type="SUPFAM" id="SSF46894">
    <property type="entry name" value="C-terminal effector domain of the bipartite response regulators"/>
    <property type="match status" value="1"/>
</dbReference>
<evidence type="ECO:0000313" key="6">
    <source>
        <dbReference type="EMBL" id="QQL44984.1"/>
    </source>
</evidence>
<keyword evidence="1" id="KW-0597">Phosphoprotein</keyword>
<dbReference type="GO" id="GO:0000156">
    <property type="term" value="F:phosphorelay response regulator activity"/>
    <property type="evidence" value="ECO:0007669"/>
    <property type="project" value="TreeGrafter"/>
</dbReference>
<dbReference type="FunFam" id="3.40.50.2300:FF:000001">
    <property type="entry name" value="DNA-binding response regulator PhoB"/>
    <property type="match status" value="1"/>
</dbReference>
<evidence type="ECO:0000256" key="3">
    <source>
        <dbReference type="ARBA" id="ARBA00023015"/>
    </source>
</evidence>
<organism evidence="6 7">
    <name type="scientific">Sulfuriroseicoccus oceanibius</name>
    <dbReference type="NCBI Taxonomy" id="2707525"/>
    <lineage>
        <taxon>Bacteria</taxon>
        <taxon>Pseudomonadati</taxon>
        <taxon>Verrucomicrobiota</taxon>
        <taxon>Verrucomicrobiia</taxon>
        <taxon>Verrucomicrobiales</taxon>
        <taxon>Verrucomicrobiaceae</taxon>
        <taxon>Sulfuriroseicoccus</taxon>
    </lineage>
</organism>
<evidence type="ECO:0000256" key="1">
    <source>
        <dbReference type="ARBA" id="ARBA00022553"/>
    </source>
</evidence>
<reference evidence="6 7" key="1">
    <citation type="submission" date="2020-12" db="EMBL/GenBank/DDBJ databases">
        <title>Sulforoseuscoccus oceanibium gen. nov., sp. nov., a representative of the phylum Verrucomicrobia with special cytoplasmic membrane, and proposal of Sulforoseuscoccusaceae fam. nov.</title>
        <authorList>
            <person name="Xi F."/>
        </authorList>
    </citation>
    <scope>NUCLEOTIDE SEQUENCE [LARGE SCALE GENOMIC DNA]</scope>
    <source>
        <strain evidence="6 7">T37</strain>
    </source>
</reference>
<dbReference type="InterPro" id="IPR001867">
    <property type="entry name" value="OmpR/PhoB-type_DNA-bd"/>
</dbReference>
<dbReference type="EMBL" id="CP066776">
    <property type="protein sequence ID" value="QQL44984.1"/>
    <property type="molecule type" value="Genomic_DNA"/>
</dbReference>
<dbReference type="InterPro" id="IPR016032">
    <property type="entry name" value="Sig_transdc_resp-reg_C-effctor"/>
</dbReference>
<evidence type="ECO:0000256" key="2">
    <source>
        <dbReference type="ARBA" id="ARBA00023012"/>
    </source>
</evidence>
<dbReference type="GO" id="GO:0006355">
    <property type="term" value="P:regulation of DNA-templated transcription"/>
    <property type="evidence" value="ECO:0007669"/>
    <property type="project" value="InterPro"/>
</dbReference>
<dbReference type="CDD" id="cd00383">
    <property type="entry name" value="trans_reg_C"/>
    <property type="match status" value="1"/>
</dbReference>
<sequence length="227" mass="25559">MSRILIVDDEPDLVDLLTFNIESAGHTVATASNGLEALEAMDKSRPDAVLLDMMMPHMDGIATLKEMRKRPGFAGIPVIMLTARSAVEDRIKGFESGADDYLSKPFDSKELQLRLAAVLRRTEGDGGSPDILEVGSFRLDRETLRLDLDNQVVDLTATEFKLVLLLMQHEGEVQERDHLLRQVWGYRDSTLTRTLDTHIKRLREKIGEYAEHIETVRGVGYVFHAEV</sequence>
<dbReference type="GO" id="GO:0032993">
    <property type="term" value="C:protein-DNA complex"/>
    <property type="evidence" value="ECO:0007669"/>
    <property type="project" value="TreeGrafter"/>
</dbReference>
<dbReference type="InterPro" id="IPR001789">
    <property type="entry name" value="Sig_transdc_resp-reg_receiver"/>
</dbReference>
<proteinExistence type="predicted"/>
<dbReference type="InterPro" id="IPR011006">
    <property type="entry name" value="CheY-like_superfamily"/>
</dbReference>
<gene>
    <name evidence="6" type="ORF">G3M56_014155</name>
</gene>
<dbReference type="RefSeq" id="WP_164365390.1">
    <property type="nucleotide sequence ID" value="NZ_CP066776.1"/>
</dbReference>
<dbReference type="AlphaFoldDB" id="A0A6B3L6X2"/>
<dbReference type="PANTHER" id="PTHR48111">
    <property type="entry name" value="REGULATOR OF RPOS"/>
    <property type="match status" value="1"/>
</dbReference>
<accession>A0A6B3L6X2</accession>
<dbReference type="PANTHER" id="PTHR48111:SF1">
    <property type="entry name" value="TWO-COMPONENT RESPONSE REGULATOR ORR33"/>
    <property type="match status" value="1"/>
</dbReference>
<protein>
    <submittedName>
        <fullName evidence="6">Response regulator transcription factor</fullName>
    </submittedName>
</protein>
<keyword evidence="7" id="KW-1185">Reference proteome</keyword>
<keyword evidence="4" id="KW-0238">DNA-binding</keyword>
<evidence type="ECO:0000256" key="5">
    <source>
        <dbReference type="ARBA" id="ARBA00023163"/>
    </source>
</evidence>
<evidence type="ECO:0000256" key="4">
    <source>
        <dbReference type="ARBA" id="ARBA00023125"/>
    </source>
</evidence>
<dbReference type="Gene3D" id="3.40.50.2300">
    <property type="match status" value="1"/>
</dbReference>
<name>A0A6B3L6X2_9BACT</name>
<dbReference type="PROSITE" id="PS51755">
    <property type="entry name" value="OMPR_PHOB"/>
    <property type="match status" value="1"/>
</dbReference>
<dbReference type="GO" id="GO:0000976">
    <property type="term" value="F:transcription cis-regulatory region binding"/>
    <property type="evidence" value="ECO:0007669"/>
    <property type="project" value="TreeGrafter"/>
</dbReference>
<dbReference type="InterPro" id="IPR036388">
    <property type="entry name" value="WH-like_DNA-bd_sf"/>
</dbReference>
<dbReference type="SMART" id="SM00448">
    <property type="entry name" value="REC"/>
    <property type="match status" value="1"/>
</dbReference>
<keyword evidence="2" id="KW-0902">Two-component regulatory system</keyword>
<dbReference type="SUPFAM" id="SSF52172">
    <property type="entry name" value="CheY-like"/>
    <property type="match status" value="1"/>
</dbReference>
<dbReference type="SMART" id="SM00862">
    <property type="entry name" value="Trans_reg_C"/>
    <property type="match status" value="1"/>
</dbReference>
<keyword evidence="5" id="KW-0804">Transcription</keyword>
<dbReference type="Gene3D" id="1.10.10.10">
    <property type="entry name" value="Winged helix-like DNA-binding domain superfamily/Winged helix DNA-binding domain"/>
    <property type="match status" value="1"/>
</dbReference>
<dbReference type="GO" id="GO:0005829">
    <property type="term" value="C:cytosol"/>
    <property type="evidence" value="ECO:0007669"/>
    <property type="project" value="TreeGrafter"/>
</dbReference>
<dbReference type="Pfam" id="PF00072">
    <property type="entry name" value="Response_reg"/>
    <property type="match status" value="1"/>
</dbReference>
<dbReference type="PROSITE" id="PS50110">
    <property type="entry name" value="RESPONSE_REGULATORY"/>
    <property type="match status" value="1"/>
</dbReference>
<dbReference type="KEGG" id="soa:G3M56_014155"/>
<dbReference type="Pfam" id="PF00486">
    <property type="entry name" value="Trans_reg_C"/>
    <property type="match status" value="1"/>
</dbReference>
<dbReference type="InterPro" id="IPR039420">
    <property type="entry name" value="WalR-like"/>
</dbReference>
<keyword evidence="3" id="KW-0805">Transcription regulation</keyword>